<dbReference type="EMBL" id="OU963864">
    <property type="protein sequence ID" value="CAH0386475.1"/>
    <property type="molecule type" value="Genomic_DNA"/>
</dbReference>
<dbReference type="Gene3D" id="1.20.1420.10">
    <property type="entry name" value="Talin, central domain"/>
    <property type="match status" value="1"/>
</dbReference>
<dbReference type="SUPFAM" id="SSF109885">
    <property type="entry name" value="I/LWEQ domain"/>
    <property type="match status" value="1"/>
</dbReference>
<dbReference type="AlphaFoldDB" id="A0A9P0A4V7"/>
<dbReference type="Proteomes" id="UP001152759">
    <property type="component" value="Chromosome 3"/>
</dbReference>
<dbReference type="InterPro" id="IPR035964">
    <property type="entry name" value="I/LWEQ_dom_sf"/>
</dbReference>
<evidence type="ECO:0000313" key="2">
    <source>
        <dbReference type="EMBL" id="CAH0386475.1"/>
    </source>
</evidence>
<organism evidence="2 3">
    <name type="scientific">Bemisia tabaci</name>
    <name type="common">Sweetpotato whitefly</name>
    <name type="synonym">Aleurodes tabaci</name>
    <dbReference type="NCBI Taxonomy" id="7038"/>
    <lineage>
        <taxon>Eukaryota</taxon>
        <taxon>Metazoa</taxon>
        <taxon>Ecdysozoa</taxon>
        <taxon>Arthropoda</taxon>
        <taxon>Hexapoda</taxon>
        <taxon>Insecta</taxon>
        <taxon>Pterygota</taxon>
        <taxon>Neoptera</taxon>
        <taxon>Paraneoptera</taxon>
        <taxon>Hemiptera</taxon>
        <taxon>Sternorrhyncha</taxon>
        <taxon>Aleyrodoidea</taxon>
        <taxon>Aleyrodidae</taxon>
        <taxon>Aleyrodinae</taxon>
        <taxon>Bemisia</taxon>
    </lineage>
</organism>
<reference evidence="2" key="1">
    <citation type="submission" date="2021-12" db="EMBL/GenBank/DDBJ databases">
        <authorList>
            <person name="King R."/>
        </authorList>
    </citation>
    <scope>NUCLEOTIDE SEQUENCE</scope>
</reference>
<feature type="region of interest" description="Disordered" evidence="1">
    <location>
        <begin position="236"/>
        <end position="310"/>
    </location>
</feature>
<gene>
    <name evidence="2" type="ORF">BEMITA_LOCUS5590</name>
</gene>
<proteinExistence type="predicted"/>
<dbReference type="GO" id="GO:0003779">
    <property type="term" value="F:actin binding"/>
    <property type="evidence" value="ECO:0007669"/>
    <property type="project" value="InterPro"/>
</dbReference>
<name>A0A9P0A4V7_BEMTA</name>
<evidence type="ECO:0000256" key="1">
    <source>
        <dbReference type="SAM" id="MobiDB-lite"/>
    </source>
</evidence>
<accession>A0A9P0A4V7</accession>
<protein>
    <submittedName>
        <fullName evidence="2">Uncharacterized protein</fullName>
    </submittedName>
</protein>
<keyword evidence="3" id="KW-1185">Reference proteome</keyword>
<sequence>MVKTTRTKIIFSTLNFSWVRSPELDSLCIVYSRDPLDLALETFGNLERVKLVNPQIMNWSGDQVSSDPGRTPPLRGVIEGVKMSDLPGRGTGDSSIKSEATKSLIDSTKSLIDSTKSLIDSTKSLIDSPKSLIDSTKSLIDSTESLIDSTKSLIDSTKSLIDSTKSLIDSTKSLIDSTKSLIDSTKSLIDSTKSLIDSTKSLIDSTKSLIDSTKSLVDSTKSLIDGTKALNRVSPRTTRKPCRRSAIAPASASAINVPFQSQGDSGDEAIQQGYRRGHESGGEERERLRGCSNESPCPRLGPNEKPPPEL</sequence>
<feature type="compositionally biased region" description="Low complexity" evidence="1">
    <location>
        <begin position="245"/>
        <end position="255"/>
    </location>
</feature>
<evidence type="ECO:0000313" key="3">
    <source>
        <dbReference type="Proteomes" id="UP001152759"/>
    </source>
</evidence>
<feature type="compositionally biased region" description="Basic and acidic residues" evidence="1">
    <location>
        <begin position="276"/>
        <end position="289"/>
    </location>
</feature>